<dbReference type="PANTHER" id="PTHR16026:SF0">
    <property type="entry name" value="CARTILAGE ACIDIC PROTEIN 1"/>
    <property type="match status" value="1"/>
</dbReference>
<reference evidence="3 4" key="1">
    <citation type="submission" date="2018-08" db="EMBL/GenBank/DDBJ databases">
        <title>Acidipila sp. 4G-K13, an acidobacterium isolated from forest soil.</title>
        <authorList>
            <person name="Gao Z.-H."/>
            <person name="Qiu L.-H."/>
        </authorList>
    </citation>
    <scope>NUCLEOTIDE SEQUENCE [LARGE SCALE GENOMIC DNA]</scope>
    <source>
        <strain evidence="3 4">4G-K13</strain>
    </source>
</reference>
<dbReference type="Pfam" id="PF07593">
    <property type="entry name" value="UnbV_ASPIC"/>
    <property type="match status" value="1"/>
</dbReference>
<dbReference type="InterPro" id="IPR027039">
    <property type="entry name" value="Crtac1"/>
</dbReference>
<proteinExistence type="predicted"/>
<dbReference type="AlphaFoldDB" id="A0A372IT02"/>
<comment type="caution">
    <text evidence="3">The sequence shown here is derived from an EMBL/GenBank/DDBJ whole genome shotgun (WGS) entry which is preliminary data.</text>
</comment>
<organism evidence="3 4">
    <name type="scientific">Paracidobacterium acidisoli</name>
    <dbReference type="NCBI Taxonomy" id="2303751"/>
    <lineage>
        <taxon>Bacteria</taxon>
        <taxon>Pseudomonadati</taxon>
        <taxon>Acidobacteriota</taxon>
        <taxon>Terriglobia</taxon>
        <taxon>Terriglobales</taxon>
        <taxon>Acidobacteriaceae</taxon>
        <taxon>Paracidobacterium</taxon>
    </lineage>
</organism>
<name>A0A372IT02_9BACT</name>
<evidence type="ECO:0000259" key="2">
    <source>
        <dbReference type="Pfam" id="PF07593"/>
    </source>
</evidence>
<dbReference type="InterPro" id="IPR028994">
    <property type="entry name" value="Integrin_alpha_N"/>
</dbReference>
<keyword evidence="4" id="KW-1185">Reference proteome</keyword>
<dbReference type="OrthoDB" id="9816120at2"/>
<dbReference type="Proteomes" id="UP000264702">
    <property type="component" value="Unassembled WGS sequence"/>
</dbReference>
<dbReference type="EMBL" id="QVQT01000002">
    <property type="protein sequence ID" value="RFU17909.1"/>
    <property type="molecule type" value="Genomic_DNA"/>
</dbReference>
<dbReference type="PANTHER" id="PTHR16026">
    <property type="entry name" value="CARTILAGE ACIDIC PROTEIN 1"/>
    <property type="match status" value="1"/>
</dbReference>
<keyword evidence="1" id="KW-0732">Signal</keyword>
<dbReference type="InterPro" id="IPR013517">
    <property type="entry name" value="FG-GAP"/>
</dbReference>
<protein>
    <submittedName>
        <fullName evidence="3">CRTAC1 family protein</fullName>
    </submittedName>
</protein>
<dbReference type="Gene3D" id="2.130.10.130">
    <property type="entry name" value="Integrin alpha, N-terminal"/>
    <property type="match status" value="1"/>
</dbReference>
<evidence type="ECO:0000313" key="3">
    <source>
        <dbReference type="EMBL" id="RFU17909.1"/>
    </source>
</evidence>
<evidence type="ECO:0000256" key="1">
    <source>
        <dbReference type="ARBA" id="ARBA00022729"/>
    </source>
</evidence>
<sequence>MFSSCAAFEAYGQQPTTPPLYGGGAETSQQGGSATAGVFAPILDSEKRPITAGGFVKTGPVVFEDVSAKAGLTGWHHKMGTPQKPFIIETTGSGVCLLDYDHDGWLDIYLVNGSTYEAQEGKAEPPHAALFHNNHDGTFTDVSESAGVTNGRWGYGCAVGDYDNDGWPDLYVTNYGKNRLFHNNGNGTFTDVAEKAGVTLGNWSTGASFGDYDGDGRLDLFVPGYVHYDMQHPPVSGSPAVGGTFCAFRGVQVMCGPRGLEGEPDHLFHNNGDGTFTDVSEKAGVSDKEGRYGFSSTFVDVNGDGKLDLIVADDSSPNYLYINKGDGTFEDDSYASGFALNQDARETANMGVGVGDYLNNGRVDIYTTTFSDDYKTLFHNDGDGNFSEISPQMGIAEVTYPFLSWATEFIDYDNDGWKDIMSVSGHVYPQVDQHDWGTTFAERPMLFHNINHGKKFEVVPAVEGTGLADVIPARGAAFGDLFNDGKIDVVINCIDHTPVLLRNVDADTNHWIGIALVGGAKGPRDAIGAKVFVTAGGIRQRADVMSGGSYESSNDQRLHFGLGEATSVNDAEINWPDGKVEHVSLSGVDRYFMIEEGKGLVPSVYDAIAAGRAQTSAKLSSQK</sequence>
<feature type="domain" description="ASPIC/UnbV" evidence="2">
    <location>
        <begin position="526"/>
        <end position="584"/>
    </location>
</feature>
<dbReference type="InterPro" id="IPR011519">
    <property type="entry name" value="UnbV_ASPIC"/>
</dbReference>
<gene>
    <name evidence="3" type="ORF">D0Y96_07360</name>
</gene>
<dbReference type="Pfam" id="PF13517">
    <property type="entry name" value="FG-GAP_3"/>
    <property type="match status" value="2"/>
</dbReference>
<dbReference type="SUPFAM" id="SSF69318">
    <property type="entry name" value="Integrin alpha N-terminal domain"/>
    <property type="match status" value="1"/>
</dbReference>
<accession>A0A372IT02</accession>
<evidence type="ECO:0000313" key="4">
    <source>
        <dbReference type="Proteomes" id="UP000264702"/>
    </source>
</evidence>